<accession>B4L0D6</accession>
<evidence type="ECO:0000256" key="3">
    <source>
        <dbReference type="ARBA" id="ARBA00024472"/>
    </source>
</evidence>
<evidence type="ECO:0000256" key="10">
    <source>
        <dbReference type="SAM" id="SignalP"/>
    </source>
</evidence>
<dbReference type="SMR" id="B4L0D6"/>
<dbReference type="OrthoDB" id="275748at2759"/>
<dbReference type="eggNOG" id="KOG4359">
    <property type="taxonomic scope" value="Eukaryota"/>
</dbReference>
<dbReference type="PANTHER" id="PTHR12486">
    <property type="entry name" value="APRATAXIN-RELATED"/>
    <property type="match status" value="1"/>
</dbReference>
<organism evidence="12 13">
    <name type="scientific">Drosophila mojavensis</name>
    <name type="common">Fruit fly</name>
    <dbReference type="NCBI Taxonomy" id="7230"/>
    <lineage>
        <taxon>Eukaryota</taxon>
        <taxon>Metazoa</taxon>
        <taxon>Ecdysozoa</taxon>
        <taxon>Arthropoda</taxon>
        <taxon>Hexapoda</taxon>
        <taxon>Insecta</taxon>
        <taxon>Pterygota</taxon>
        <taxon>Neoptera</taxon>
        <taxon>Endopterygota</taxon>
        <taxon>Diptera</taxon>
        <taxon>Brachycera</taxon>
        <taxon>Muscomorpha</taxon>
        <taxon>Ephydroidea</taxon>
        <taxon>Drosophilidae</taxon>
        <taxon>Drosophila</taxon>
    </lineage>
</organism>
<dbReference type="GO" id="GO:0016787">
    <property type="term" value="F:hydrolase activity"/>
    <property type="evidence" value="ECO:0007669"/>
    <property type="project" value="UniProtKB-KW"/>
</dbReference>
<evidence type="ECO:0000313" key="13">
    <source>
        <dbReference type="Proteomes" id="UP000009192"/>
    </source>
</evidence>
<dbReference type="InParanoid" id="B4L0D6"/>
<dbReference type="PROSITE" id="PS51084">
    <property type="entry name" value="HIT_2"/>
    <property type="match status" value="1"/>
</dbReference>
<name>B4L0D6_DROMO</name>
<feature type="domain" description="HIT" evidence="11">
    <location>
        <begin position="32"/>
        <end position="143"/>
    </location>
</feature>
<dbReference type="HOGENOM" id="CLU_056776_4_2_1"/>
<feature type="signal peptide" evidence="10">
    <location>
        <begin position="1"/>
        <end position="23"/>
    </location>
</feature>
<dbReference type="FunCoup" id="B4L0D6">
    <property type="interactions" value="301"/>
</dbReference>
<dbReference type="SUPFAM" id="SSF54197">
    <property type="entry name" value="HIT-like"/>
    <property type="match status" value="1"/>
</dbReference>
<dbReference type="InterPro" id="IPR036265">
    <property type="entry name" value="HIT-like_sf"/>
</dbReference>
<evidence type="ECO:0000256" key="5">
    <source>
        <dbReference type="ARBA" id="ARBA00039802"/>
    </source>
</evidence>
<comment type="catalytic activity">
    <reaction evidence="3">
        <text>adenosine 5'-phosphoramidate + H2O = NH4(+) + AMP</text>
        <dbReference type="Rhea" id="RHEA:67916"/>
        <dbReference type="ChEBI" id="CHEBI:15377"/>
        <dbReference type="ChEBI" id="CHEBI:28938"/>
        <dbReference type="ChEBI" id="CHEBI:57890"/>
        <dbReference type="ChEBI" id="CHEBI:456215"/>
    </reaction>
</comment>
<dbReference type="Pfam" id="PF11969">
    <property type="entry name" value="DcpS_C"/>
    <property type="match status" value="1"/>
</dbReference>
<dbReference type="PRINTS" id="PR00332">
    <property type="entry name" value="HISTRIAD"/>
</dbReference>
<dbReference type="PANTHER" id="PTHR12486:SF5">
    <property type="entry name" value="ADENOSINE 5'-MONOPHOSPHORAMIDASE HINT3"/>
    <property type="match status" value="1"/>
</dbReference>
<keyword evidence="10" id="KW-0732">Signal</keyword>
<dbReference type="InterPro" id="IPR001310">
    <property type="entry name" value="Histidine_triad_HIT"/>
</dbReference>
<dbReference type="InterPro" id="IPR011146">
    <property type="entry name" value="HIT-like"/>
</dbReference>
<keyword evidence="13" id="KW-1185">Reference proteome</keyword>
<feature type="active site" description="Tele-AMP-histidine intermediate" evidence="7">
    <location>
        <position position="125"/>
    </location>
</feature>
<evidence type="ECO:0000256" key="9">
    <source>
        <dbReference type="PROSITE-ProRule" id="PRU00464"/>
    </source>
</evidence>
<dbReference type="GO" id="GO:0000166">
    <property type="term" value="F:nucleotide binding"/>
    <property type="evidence" value="ECO:0007669"/>
    <property type="project" value="UniProtKB-KW"/>
</dbReference>
<dbReference type="EMBL" id="CH933809">
    <property type="protein sequence ID" value="EDW19105.2"/>
    <property type="molecule type" value="Genomic_DNA"/>
</dbReference>
<proteinExistence type="inferred from homology"/>
<evidence type="ECO:0000313" key="12">
    <source>
        <dbReference type="EMBL" id="EDW19105.2"/>
    </source>
</evidence>
<protein>
    <recommendedName>
        <fullName evidence="5">Adenosine 5'-monophosphoramidase HINT3</fullName>
    </recommendedName>
    <alternativeName>
        <fullName evidence="6">Histidine triad nucleotide-binding protein 3</fullName>
    </alternativeName>
</protein>
<dbReference type="AlphaFoldDB" id="B4L0D6"/>
<feature type="chain" id="PRO_5006456879" description="Adenosine 5'-monophosphoramidase HINT3" evidence="10">
    <location>
        <begin position="24"/>
        <end position="165"/>
    </location>
</feature>
<evidence type="ECO:0000256" key="2">
    <source>
        <dbReference type="ARBA" id="ARBA00022801"/>
    </source>
</evidence>
<evidence type="ECO:0000256" key="7">
    <source>
        <dbReference type="PIRSR" id="PIRSR601310-1"/>
    </source>
</evidence>
<dbReference type="Proteomes" id="UP000009192">
    <property type="component" value="Unassembled WGS sequence"/>
</dbReference>
<evidence type="ECO:0000256" key="6">
    <source>
        <dbReference type="ARBA" id="ARBA00042361"/>
    </source>
</evidence>
<sequence>MSSIFMPIVLQLFAAVFTKFSVACEMEAEECIFCNIANGKTDTVLEMESDDFAIFKDIKPAAQHHYLIVPKEHYDSLKTLNESHIKMVSLMEEHLKNFFVSKGICTADALYGFHFPPFISVKHLHMHGIAPRSQMPFFSRMVFKPSTAWFKTTQEALAYLRTKIM</sequence>
<keyword evidence="2" id="KW-0378">Hydrolase</keyword>
<dbReference type="Gene3D" id="3.30.428.10">
    <property type="entry name" value="HIT-like"/>
    <property type="match status" value="1"/>
</dbReference>
<gene>
    <name evidence="12" type="primary">Dmoj\GI11708</name>
    <name evidence="12" type="ORF">Dmoj_GI11708</name>
</gene>
<reference evidence="12 13" key="1">
    <citation type="journal article" date="2007" name="Nature">
        <title>Evolution of genes and genomes on the Drosophila phylogeny.</title>
        <authorList>
            <consortium name="Drosophila 12 Genomes Consortium"/>
            <person name="Clark A.G."/>
            <person name="Eisen M.B."/>
            <person name="Smith D.R."/>
            <person name="Bergman C.M."/>
            <person name="Oliver B."/>
            <person name="Markow T.A."/>
            <person name="Kaufman T.C."/>
            <person name="Kellis M."/>
            <person name="Gelbart W."/>
            <person name="Iyer V.N."/>
            <person name="Pollard D.A."/>
            <person name="Sackton T.B."/>
            <person name="Larracuente A.M."/>
            <person name="Singh N.D."/>
            <person name="Abad J.P."/>
            <person name="Abt D.N."/>
            <person name="Adryan B."/>
            <person name="Aguade M."/>
            <person name="Akashi H."/>
            <person name="Anderson W.W."/>
            <person name="Aquadro C.F."/>
            <person name="Ardell D.H."/>
            <person name="Arguello R."/>
            <person name="Artieri C.G."/>
            <person name="Barbash D.A."/>
            <person name="Barker D."/>
            <person name="Barsanti P."/>
            <person name="Batterham P."/>
            <person name="Batzoglou S."/>
            <person name="Begun D."/>
            <person name="Bhutkar A."/>
            <person name="Blanco E."/>
            <person name="Bosak S.A."/>
            <person name="Bradley R.K."/>
            <person name="Brand A.D."/>
            <person name="Brent M.R."/>
            <person name="Brooks A.N."/>
            <person name="Brown R.H."/>
            <person name="Butlin R.K."/>
            <person name="Caggese C."/>
            <person name="Calvi B.R."/>
            <person name="Bernardo de Carvalho A."/>
            <person name="Caspi A."/>
            <person name="Castrezana S."/>
            <person name="Celniker S.E."/>
            <person name="Chang J.L."/>
            <person name="Chapple C."/>
            <person name="Chatterji S."/>
            <person name="Chinwalla A."/>
            <person name="Civetta A."/>
            <person name="Clifton S.W."/>
            <person name="Comeron J.M."/>
            <person name="Costello J.C."/>
            <person name="Coyne J.A."/>
            <person name="Daub J."/>
            <person name="David R.G."/>
            <person name="Delcher A.L."/>
            <person name="Delehaunty K."/>
            <person name="Do C.B."/>
            <person name="Ebling H."/>
            <person name="Edwards K."/>
            <person name="Eickbush T."/>
            <person name="Evans J.D."/>
            <person name="Filipski A."/>
            <person name="Findeiss S."/>
            <person name="Freyhult E."/>
            <person name="Fulton L."/>
            <person name="Fulton R."/>
            <person name="Garcia A.C."/>
            <person name="Gardiner A."/>
            <person name="Garfield D.A."/>
            <person name="Garvin B.E."/>
            <person name="Gibson G."/>
            <person name="Gilbert D."/>
            <person name="Gnerre S."/>
            <person name="Godfrey J."/>
            <person name="Good R."/>
            <person name="Gotea V."/>
            <person name="Gravely B."/>
            <person name="Greenberg A.J."/>
            <person name="Griffiths-Jones S."/>
            <person name="Gross S."/>
            <person name="Guigo R."/>
            <person name="Gustafson E.A."/>
            <person name="Haerty W."/>
            <person name="Hahn M.W."/>
            <person name="Halligan D.L."/>
            <person name="Halpern A.L."/>
            <person name="Halter G.M."/>
            <person name="Han M.V."/>
            <person name="Heger A."/>
            <person name="Hillier L."/>
            <person name="Hinrichs A.S."/>
            <person name="Holmes I."/>
            <person name="Hoskins R.A."/>
            <person name="Hubisz M.J."/>
            <person name="Hultmark D."/>
            <person name="Huntley M.A."/>
            <person name="Jaffe D.B."/>
            <person name="Jagadeeshan S."/>
            <person name="Jeck W.R."/>
            <person name="Johnson J."/>
            <person name="Jones C.D."/>
            <person name="Jordan W.C."/>
            <person name="Karpen G.H."/>
            <person name="Kataoka E."/>
            <person name="Keightley P.D."/>
            <person name="Kheradpour P."/>
            <person name="Kirkness E.F."/>
            <person name="Koerich L.B."/>
            <person name="Kristiansen K."/>
            <person name="Kudrna D."/>
            <person name="Kulathinal R.J."/>
            <person name="Kumar S."/>
            <person name="Kwok R."/>
            <person name="Lander E."/>
            <person name="Langley C.H."/>
            <person name="Lapoint R."/>
            <person name="Lazzaro B.P."/>
            <person name="Lee S.J."/>
            <person name="Levesque L."/>
            <person name="Li R."/>
            <person name="Lin C.F."/>
            <person name="Lin M.F."/>
            <person name="Lindblad-Toh K."/>
            <person name="Llopart A."/>
            <person name="Long M."/>
            <person name="Low L."/>
            <person name="Lozovsky E."/>
            <person name="Lu J."/>
            <person name="Luo M."/>
            <person name="Machado C.A."/>
            <person name="Makalowski W."/>
            <person name="Marzo M."/>
            <person name="Matsuda M."/>
            <person name="Matzkin L."/>
            <person name="McAllister B."/>
            <person name="McBride C.S."/>
            <person name="McKernan B."/>
            <person name="McKernan K."/>
            <person name="Mendez-Lago M."/>
            <person name="Minx P."/>
            <person name="Mollenhauer M.U."/>
            <person name="Montooth K."/>
            <person name="Mount S.M."/>
            <person name="Mu X."/>
            <person name="Myers E."/>
            <person name="Negre B."/>
            <person name="Newfeld S."/>
            <person name="Nielsen R."/>
            <person name="Noor M.A."/>
            <person name="O'Grady P."/>
            <person name="Pachter L."/>
            <person name="Papaceit M."/>
            <person name="Parisi M.J."/>
            <person name="Parisi M."/>
            <person name="Parts L."/>
            <person name="Pedersen J.S."/>
            <person name="Pesole G."/>
            <person name="Phillippy A.M."/>
            <person name="Ponting C.P."/>
            <person name="Pop M."/>
            <person name="Porcelli D."/>
            <person name="Powell J.R."/>
            <person name="Prohaska S."/>
            <person name="Pruitt K."/>
            <person name="Puig M."/>
            <person name="Quesneville H."/>
            <person name="Ram K.R."/>
            <person name="Rand D."/>
            <person name="Rasmussen M.D."/>
            <person name="Reed L.K."/>
            <person name="Reenan R."/>
            <person name="Reily A."/>
            <person name="Remington K.A."/>
            <person name="Rieger T.T."/>
            <person name="Ritchie M.G."/>
            <person name="Robin C."/>
            <person name="Rogers Y.H."/>
            <person name="Rohde C."/>
            <person name="Rozas J."/>
            <person name="Rubenfield M.J."/>
            <person name="Ruiz A."/>
            <person name="Russo S."/>
            <person name="Salzberg S.L."/>
            <person name="Sanchez-Gracia A."/>
            <person name="Saranga D.J."/>
            <person name="Sato H."/>
            <person name="Schaeffer S.W."/>
            <person name="Schatz M.C."/>
            <person name="Schlenke T."/>
            <person name="Schwartz R."/>
            <person name="Segarra C."/>
            <person name="Singh R.S."/>
            <person name="Sirot L."/>
            <person name="Sirota M."/>
            <person name="Sisneros N.B."/>
            <person name="Smith C.D."/>
            <person name="Smith T.F."/>
            <person name="Spieth J."/>
            <person name="Stage D.E."/>
            <person name="Stark A."/>
            <person name="Stephan W."/>
            <person name="Strausberg R.L."/>
            <person name="Strempel S."/>
            <person name="Sturgill D."/>
            <person name="Sutton G."/>
            <person name="Sutton G.G."/>
            <person name="Tao W."/>
            <person name="Teichmann S."/>
            <person name="Tobari Y.N."/>
            <person name="Tomimura Y."/>
            <person name="Tsolas J.M."/>
            <person name="Valente V.L."/>
            <person name="Venter E."/>
            <person name="Venter J.C."/>
            <person name="Vicario S."/>
            <person name="Vieira F.G."/>
            <person name="Vilella A.J."/>
            <person name="Villasante A."/>
            <person name="Walenz B."/>
            <person name="Wang J."/>
            <person name="Wasserman M."/>
            <person name="Watts T."/>
            <person name="Wilson D."/>
            <person name="Wilson R.K."/>
            <person name="Wing R.A."/>
            <person name="Wolfner M.F."/>
            <person name="Wong A."/>
            <person name="Wong G.K."/>
            <person name="Wu C.I."/>
            <person name="Wu G."/>
            <person name="Yamamoto D."/>
            <person name="Yang H.P."/>
            <person name="Yang S.P."/>
            <person name="Yorke J.A."/>
            <person name="Yoshida K."/>
            <person name="Zdobnov E."/>
            <person name="Zhang P."/>
            <person name="Zhang Y."/>
            <person name="Zimin A.V."/>
            <person name="Baldwin J."/>
            <person name="Abdouelleil A."/>
            <person name="Abdulkadir J."/>
            <person name="Abebe A."/>
            <person name="Abera B."/>
            <person name="Abreu J."/>
            <person name="Acer S.C."/>
            <person name="Aftuck L."/>
            <person name="Alexander A."/>
            <person name="An P."/>
            <person name="Anderson E."/>
            <person name="Anderson S."/>
            <person name="Arachi H."/>
            <person name="Azer M."/>
            <person name="Bachantsang P."/>
            <person name="Barry A."/>
            <person name="Bayul T."/>
            <person name="Berlin A."/>
            <person name="Bessette D."/>
            <person name="Bloom T."/>
            <person name="Blye J."/>
            <person name="Boguslavskiy L."/>
            <person name="Bonnet C."/>
            <person name="Boukhgalter B."/>
            <person name="Bourzgui I."/>
            <person name="Brown A."/>
            <person name="Cahill P."/>
            <person name="Channer S."/>
            <person name="Cheshatsang Y."/>
            <person name="Chuda L."/>
            <person name="Citroen M."/>
            <person name="Collymore A."/>
            <person name="Cooke P."/>
            <person name="Costello M."/>
            <person name="D'Aco K."/>
            <person name="Daza R."/>
            <person name="De Haan G."/>
            <person name="DeGray S."/>
            <person name="DeMaso C."/>
            <person name="Dhargay N."/>
            <person name="Dooley K."/>
            <person name="Dooley E."/>
            <person name="Doricent M."/>
            <person name="Dorje P."/>
            <person name="Dorjee K."/>
            <person name="Dupes A."/>
            <person name="Elong R."/>
            <person name="Falk J."/>
            <person name="Farina A."/>
            <person name="Faro S."/>
            <person name="Ferguson D."/>
            <person name="Fisher S."/>
            <person name="Foley C.D."/>
            <person name="Franke A."/>
            <person name="Friedrich D."/>
            <person name="Gadbois L."/>
            <person name="Gearin G."/>
            <person name="Gearin C.R."/>
            <person name="Giannoukos G."/>
            <person name="Goode T."/>
            <person name="Graham J."/>
            <person name="Grandbois E."/>
            <person name="Grewal S."/>
            <person name="Gyaltsen K."/>
            <person name="Hafez N."/>
            <person name="Hagos B."/>
            <person name="Hall J."/>
            <person name="Henson C."/>
            <person name="Hollinger A."/>
            <person name="Honan T."/>
            <person name="Huard M.D."/>
            <person name="Hughes L."/>
            <person name="Hurhula B."/>
            <person name="Husby M.E."/>
            <person name="Kamat A."/>
            <person name="Kanga B."/>
            <person name="Kashin S."/>
            <person name="Khazanovich D."/>
            <person name="Kisner P."/>
            <person name="Lance K."/>
            <person name="Lara M."/>
            <person name="Lee W."/>
            <person name="Lennon N."/>
            <person name="Letendre F."/>
            <person name="LeVine R."/>
            <person name="Lipovsky A."/>
            <person name="Liu X."/>
            <person name="Liu J."/>
            <person name="Liu S."/>
            <person name="Lokyitsang T."/>
            <person name="Lokyitsang Y."/>
            <person name="Lubonja R."/>
            <person name="Lui A."/>
            <person name="MacDonald P."/>
            <person name="Magnisalis V."/>
            <person name="Maru K."/>
            <person name="Matthews C."/>
            <person name="McCusker W."/>
            <person name="McDonough S."/>
            <person name="Mehta T."/>
            <person name="Meldrim J."/>
            <person name="Meneus L."/>
            <person name="Mihai O."/>
            <person name="Mihalev A."/>
            <person name="Mihova T."/>
            <person name="Mittelman R."/>
            <person name="Mlenga V."/>
            <person name="Montmayeur A."/>
            <person name="Mulrain L."/>
            <person name="Navidi A."/>
            <person name="Naylor J."/>
            <person name="Negash T."/>
            <person name="Nguyen T."/>
            <person name="Nguyen N."/>
            <person name="Nicol R."/>
            <person name="Norbu C."/>
            <person name="Norbu N."/>
            <person name="Novod N."/>
            <person name="O'Neill B."/>
            <person name="Osman S."/>
            <person name="Markiewicz E."/>
            <person name="Oyono O.L."/>
            <person name="Patti C."/>
            <person name="Phunkhang P."/>
            <person name="Pierre F."/>
            <person name="Priest M."/>
            <person name="Raghuraman S."/>
            <person name="Rege F."/>
            <person name="Reyes R."/>
            <person name="Rise C."/>
            <person name="Rogov P."/>
            <person name="Ross K."/>
            <person name="Ryan E."/>
            <person name="Settipalli S."/>
            <person name="Shea T."/>
            <person name="Sherpa N."/>
            <person name="Shi L."/>
            <person name="Shih D."/>
            <person name="Sparrow T."/>
            <person name="Spaulding J."/>
            <person name="Stalker J."/>
            <person name="Stange-Thomann N."/>
            <person name="Stavropoulos S."/>
            <person name="Stone C."/>
            <person name="Strader C."/>
            <person name="Tesfaye S."/>
            <person name="Thomson T."/>
            <person name="Thoulutsang Y."/>
            <person name="Thoulutsang D."/>
            <person name="Topham K."/>
            <person name="Topping I."/>
            <person name="Tsamla T."/>
            <person name="Vassiliev H."/>
            <person name="Vo A."/>
            <person name="Wangchuk T."/>
            <person name="Wangdi T."/>
            <person name="Weiand M."/>
            <person name="Wilkinson J."/>
            <person name="Wilson A."/>
            <person name="Yadav S."/>
            <person name="Young G."/>
            <person name="Yu Q."/>
            <person name="Zembek L."/>
            <person name="Zhong D."/>
            <person name="Zimmer A."/>
            <person name="Zwirko Z."/>
            <person name="Jaffe D.B."/>
            <person name="Alvarez P."/>
            <person name="Brockman W."/>
            <person name="Butler J."/>
            <person name="Chin C."/>
            <person name="Gnerre S."/>
            <person name="Grabherr M."/>
            <person name="Kleber M."/>
            <person name="Mauceli E."/>
            <person name="MacCallum I."/>
        </authorList>
    </citation>
    <scope>NUCLEOTIDE SEQUENCE [LARGE SCALE GENOMIC DNA]</scope>
    <source>
        <strain evidence="13">Tucson 15081-1352.22</strain>
    </source>
</reference>
<evidence type="ECO:0000256" key="4">
    <source>
        <dbReference type="ARBA" id="ARBA00025764"/>
    </source>
</evidence>
<keyword evidence="1" id="KW-0547">Nucleotide-binding</keyword>
<evidence type="ECO:0000256" key="8">
    <source>
        <dbReference type="PIRSR" id="PIRSR601310-3"/>
    </source>
</evidence>
<comment type="similarity">
    <text evidence="4">Belongs to the HINT family.</text>
</comment>
<evidence type="ECO:0000259" key="11">
    <source>
        <dbReference type="PROSITE" id="PS51084"/>
    </source>
</evidence>
<evidence type="ECO:0000256" key="1">
    <source>
        <dbReference type="ARBA" id="ARBA00022741"/>
    </source>
</evidence>
<dbReference type="KEGG" id="dmo:Dmoj_GI11708"/>
<feature type="short sequence motif" description="Histidine triad motif" evidence="8 9">
    <location>
        <begin position="123"/>
        <end position="127"/>
    </location>
</feature>